<keyword evidence="2" id="KW-1133">Transmembrane helix</keyword>
<protein>
    <recommendedName>
        <fullName evidence="4">Transmembrane protein</fullName>
    </recommendedName>
</protein>
<name>A0A1Y5Q9F7_9GAMM</name>
<keyword evidence="2" id="KW-0472">Membrane</keyword>
<evidence type="ECO:0000256" key="1">
    <source>
        <dbReference type="SAM" id="MobiDB-lite"/>
    </source>
</evidence>
<reference evidence="3" key="1">
    <citation type="submission" date="2016-03" db="EMBL/GenBank/DDBJ databases">
        <authorList>
            <person name="Ploux O."/>
        </authorList>
    </citation>
    <scope>NUCLEOTIDE SEQUENCE</scope>
    <source>
        <strain evidence="3">UC10</strain>
    </source>
</reference>
<feature type="transmembrane region" description="Helical" evidence="2">
    <location>
        <begin position="347"/>
        <end position="371"/>
    </location>
</feature>
<feature type="compositionally biased region" description="Low complexity" evidence="1">
    <location>
        <begin position="9"/>
        <end position="22"/>
    </location>
</feature>
<evidence type="ECO:0000256" key="2">
    <source>
        <dbReference type="SAM" id="Phobius"/>
    </source>
</evidence>
<feature type="region of interest" description="Disordered" evidence="1">
    <location>
        <begin position="1"/>
        <end position="26"/>
    </location>
</feature>
<gene>
    <name evidence="3" type="ORF">STPYR_12966</name>
</gene>
<organism evidence="3">
    <name type="scientific">uncultured Stenotrophomonas sp</name>
    <dbReference type="NCBI Taxonomy" id="165438"/>
    <lineage>
        <taxon>Bacteria</taxon>
        <taxon>Pseudomonadati</taxon>
        <taxon>Pseudomonadota</taxon>
        <taxon>Gammaproteobacteria</taxon>
        <taxon>Lysobacterales</taxon>
        <taxon>Lysobacteraceae</taxon>
        <taxon>Stenotrophomonas</taxon>
        <taxon>environmental samples</taxon>
    </lineage>
</organism>
<evidence type="ECO:0008006" key="4">
    <source>
        <dbReference type="Google" id="ProtNLM"/>
    </source>
</evidence>
<dbReference type="AlphaFoldDB" id="A0A1Y5Q9F7"/>
<evidence type="ECO:0000313" key="3">
    <source>
        <dbReference type="EMBL" id="SBV38016.1"/>
    </source>
</evidence>
<feature type="transmembrane region" description="Helical" evidence="2">
    <location>
        <begin position="321"/>
        <end position="341"/>
    </location>
</feature>
<sequence>MSRCRMSQPTTAAATAPPVADAGTEAPGVAMPTVEALMDEAPAEADTPPRYRLPQAAVPPDLKLQAAVVRLVAQKERIDQLVREGLLDGLLPADWNGAPGNELRAFVAAVVPFASDSVRGETVAARVPLKYLLGQSQRWGKADVTEPNSLAAYLASDERASAGATDAAEVMLLGPLGLGWTQVGRARVGFLRAMGVDSLAARVTALPYPAPEQLALYQVQVAGRTQVWCVLDNRKLRALSAPSLTVPLLTAYGVAVPQAWPVSWPAPVEVEAELAGAAPGKTVVQVDLVRLVDKVRRSQAGEAWTSASLMQLHTWVPRWRFFLASFIGLPVALLMIAALALPGRIEAAAVAAALGFAGGAIAALAAPWVYIRRKYLS</sequence>
<proteinExistence type="predicted"/>
<keyword evidence="2" id="KW-0812">Transmembrane</keyword>
<dbReference type="EMBL" id="FLTS01000001">
    <property type="protein sequence ID" value="SBV38016.1"/>
    <property type="molecule type" value="Genomic_DNA"/>
</dbReference>
<accession>A0A1Y5Q9F7</accession>